<protein>
    <submittedName>
        <fullName evidence="2">Uncharacterized protein</fullName>
    </submittedName>
</protein>
<feature type="compositionally biased region" description="Basic and acidic residues" evidence="1">
    <location>
        <begin position="428"/>
        <end position="473"/>
    </location>
</feature>
<dbReference type="Proteomes" id="UP001530315">
    <property type="component" value="Unassembled WGS sequence"/>
</dbReference>
<feature type="compositionally biased region" description="Low complexity" evidence="1">
    <location>
        <begin position="41"/>
        <end position="71"/>
    </location>
</feature>
<feature type="region of interest" description="Disordered" evidence="1">
    <location>
        <begin position="140"/>
        <end position="171"/>
    </location>
</feature>
<evidence type="ECO:0000313" key="3">
    <source>
        <dbReference type="Proteomes" id="UP001530315"/>
    </source>
</evidence>
<dbReference type="AlphaFoldDB" id="A0ABD3NRF1"/>
<evidence type="ECO:0000313" key="2">
    <source>
        <dbReference type="EMBL" id="KAL3776265.1"/>
    </source>
</evidence>
<feature type="compositionally biased region" description="Basic and acidic residues" evidence="1">
    <location>
        <begin position="393"/>
        <end position="419"/>
    </location>
</feature>
<feature type="compositionally biased region" description="Basic and acidic residues" evidence="1">
    <location>
        <begin position="287"/>
        <end position="386"/>
    </location>
</feature>
<comment type="caution">
    <text evidence="2">The sequence shown here is derived from an EMBL/GenBank/DDBJ whole genome shotgun (WGS) entry which is preliminary data.</text>
</comment>
<gene>
    <name evidence="2" type="ORF">ACHAW5_003858</name>
</gene>
<feature type="compositionally biased region" description="Polar residues" evidence="1">
    <location>
        <begin position="78"/>
        <end position="93"/>
    </location>
</feature>
<feature type="compositionally biased region" description="Basic and acidic residues" evidence="1">
    <location>
        <begin position="260"/>
        <end position="278"/>
    </location>
</feature>
<feature type="region of interest" description="Disordered" evidence="1">
    <location>
        <begin position="1"/>
        <end position="93"/>
    </location>
</feature>
<name>A0ABD3NRF1_9STRA</name>
<sequence length="796" mass="88832">METKIPRTAKSSSSAAPPSLLSGMTPPPPGQQLAAKIQTRQGGPQPHQMLQQPQRQHHPQQPYQQGGAQHHNPPPPNQTMQLPTSTTEFSRQYSPPTINVNAALNPLPLPSLSDAQKKTLRHLDTLVEVVSNKIADQMERNKQIDVNSTESSGGIGSGSRENKRQREQQGNFDVFGSFITNEDNRYDFFDTDPTTNAILVPPLPNRSIPIFPEEFPPGKKEWPLSWWGICHPSSGLLALHEKMANDLGFPIKKRGVPSAKKKDDGRDSVNDSTRENDRPSGMIERTSSLEERSGSVPSRDDRLGTKETVREPSSEHRMRERTSSDPRNHGSGTKEPDRGPSSSEHRRRERTSSDPRNHGSRGAKEQDGGPSSEHRRRERTSMDSRNHGSVGRKKSDPSTATEHRKRERSNSDSRRSRDSSKHKRHRSTERNDDSRRNDSDRRAVREDKRHRGESRSRDKSHRDKRDKDNESTKSVEWGLFGSSVLLLVLVSEDPHTKVDAMVRAKIEAIETIEIKATTALMAGKGVVSRTLIVSHTAGIIFIEMKVVVLKAVRRVLRVKQKATATRAALVLKAEREVAVKILMISLIKRTKSILMNVFIVLKAKREAIKVRVTVVPIAEAIELNVAKEISPGKSATAALRTNILTDMVTAQTIFGRDRVERCLVAIDVLKDIMENCTLTKGIFEKVSLEIGTPPIIEMWANIVVVLVLTPAVPILTDQVEIWKADFATRVFAETVATIEANGAMRGMEIVGTVTNVVQRERVAGVAILPHSQNYDNFHAKRFLRKAKRRPSSKGQP</sequence>
<evidence type="ECO:0000256" key="1">
    <source>
        <dbReference type="SAM" id="MobiDB-lite"/>
    </source>
</evidence>
<feature type="compositionally biased region" description="Low complexity" evidence="1">
    <location>
        <begin position="11"/>
        <end position="22"/>
    </location>
</feature>
<reference evidence="2 3" key="1">
    <citation type="submission" date="2024-10" db="EMBL/GenBank/DDBJ databases">
        <title>Updated reference genomes for cyclostephanoid diatoms.</title>
        <authorList>
            <person name="Roberts W.R."/>
            <person name="Alverson A.J."/>
        </authorList>
    </citation>
    <scope>NUCLEOTIDE SEQUENCE [LARGE SCALE GENOMIC DNA]</scope>
    <source>
        <strain evidence="2 3">AJA276-08</strain>
    </source>
</reference>
<accession>A0ABD3NRF1</accession>
<organism evidence="2 3">
    <name type="scientific">Stephanodiscus triporus</name>
    <dbReference type="NCBI Taxonomy" id="2934178"/>
    <lineage>
        <taxon>Eukaryota</taxon>
        <taxon>Sar</taxon>
        <taxon>Stramenopiles</taxon>
        <taxon>Ochrophyta</taxon>
        <taxon>Bacillariophyta</taxon>
        <taxon>Coscinodiscophyceae</taxon>
        <taxon>Thalassiosirophycidae</taxon>
        <taxon>Stephanodiscales</taxon>
        <taxon>Stephanodiscaceae</taxon>
        <taxon>Stephanodiscus</taxon>
    </lineage>
</organism>
<proteinExistence type="predicted"/>
<keyword evidence="3" id="KW-1185">Reference proteome</keyword>
<feature type="region of interest" description="Disordered" evidence="1">
    <location>
        <begin position="250"/>
        <end position="473"/>
    </location>
</feature>
<dbReference type="EMBL" id="JALLAZ020001362">
    <property type="protein sequence ID" value="KAL3776265.1"/>
    <property type="molecule type" value="Genomic_DNA"/>
</dbReference>